<dbReference type="SUPFAM" id="SSF49785">
    <property type="entry name" value="Galactose-binding domain-like"/>
    <property type="match status" value="1"/>
</dbReference>
<dbReference type="PRINTS" id="PR00132">
    <property type="entry name" value="GLHYDRLASE2"/>
</dbReference>
<feature type="domain" description="Glycoside hydrolase family 2 immunoglobulin-like beta-sandwich" evidence="7">
    <location>
        <begin position="226"/>
        <end position="317"/>
    </location>
</feature>
<accession>A0A9N8IYX5</accession>
<dbReference type="Proteomes" id="UP000533639">
    <property type="component" value="Unassembled WGS sequence"/>
</dbReference>
<dbReference type="InterPro" id="IPR006103">
    <property type="entry name" value="Glyco_hydro_2_cat"/>
</dbReference>
<dbReference type="Pfam" id="PF00703">
    <property type="entry name" value="Glyco_hydro_2"/>
    <property type="match status" value="1"/>
</dbReference>
<evidence type="ECO:0000256" key="4">
    <source>
        <dbReference type="ARBA" id="ARBA00022801"/>
    </source>
</evidence>
<dbReference type="GO" id="GO:0005975">
    <property type="term" value="P:carbohydrate metabolic process"/>
    <property type="evidence" value="ECO:0007669"/>
    <property type="project" value="InterPro"/>
</dbReference>
<dbReference type="InterPro" id="IPR017853">
    <property type="entry name" value="GH"/>
</dbReference>
<dbReference type="EMBL" id="CAIJDE010000029">
    <property type="protein sequence ID" value="CAC9973105.1"/>
    <property type="molecule type" value="Genomic_DNA"/>
</dbReference>
<evidence type="ECO:0000313" key="11">
    <source>
        <dbReference type="Proteomes" id="UP000533639"/>
    </source>
</evidence>
<dbReference type="Pfam" id="PF02836">
    <property type="entry name" value="Glyco_hydro_2_C"/>
    <property type="match status" value="1"/>
</dbReference>
<dbReference type="InterPro" id="IPR006104">
    <property type="entry name" value="Glyco_hydro_2_N"/>
</dbReference>
<dbReference type="PROSITE" id="PS00608">
    <property type="entry name" value="GLYCOSYL_HYDROL_F2_2"/>
    <property type="match status" value="1"/>
</dbReference>
<dbReference type="Pfam" id="PF02837">
    <property type="entry name" value="Glyco_hydro_2_N"/>
    <property type="match status" value="1"/>
</dbReference>
<dbReference type="InterPro" id="IPR006102">
    <property type="entry name" value="Ig-like_GH2"/>
</dbReference>
<evidence type="ECO:0000256" key="3">
    <source>
        <dbReference type="ARBA" id="ARBA00016205"/>
    </source>
</evidence>
<evidence type="ECO:0000259" key="9">
    <source>
        <dbReference type="Pfam" id="PF02837"/>
    </source>
</evidence>
<dbReference type="InterPro" id="IPR006101">
    <property type="entry name" value="Glyco_hydro_2"/>
</dbReference>
<dbReference type="GO" id="GO:0030246">
    <property type="term" value="F:carbohydrate binding"/>
    <property type="evidence" value="ECO:0007669"/>
    <property type="project" value="TreeGrafter"/>
</dbReference>
<evidence type="ECO:0000256" key="5">
    <source>
        <dbReference type="ARBA" id="ARBA00023295"/>
    </source>
</evidence>
<evidence type="ECO:0000313" key="10">
    <source>
        <dbReference type="EMBL" id="CAC9973105.1"/>
    </source>
</evidence>
<dbReference type="GO" id="GO:0004566">
    <property type="term" value="F:beta-glucuronidase activity"/>
    <property type="evidence" value="ECO:0007669"/>
    <property type="project" value="UniProtKB-EC"/>
</dbReference>
<feature type="chain" id="PRO_5040235066" description="Beta-glucuronidase" evidence="6">
    <location>
        <begin position="31"/>
        <end position="616"/>
    </location>
</feature>
<dbReference type="EC" id="3.2.1.31" evidence="2"/>
<evidence type="ECO:0000256" key="2">
    <source>
        <dbReference type="ARBA" id="ARBA00012761"/>
    </source>
</evidence>
<keyword evidence="11" id="KW-1185">Reference proteome</keyword>
<evidence type="ECO:0000259" key="8">
    <source>
        <dbReference type="Pfam" id="PF02836"/>
    </source>
</evidence>
<dbReference type="AlphaFoldDB" id="A0A9N8IYX5"/>
<dbReference type="InterPro" id="IPR036156">
    <property type="entry name" value="Beta-gal/glucu_dom_sf"/>
</dbReference>
<dbReference type="InterPro" id="IPR023232">
    <property type="entry name" value="Glyco_hydro_2_AS"/>
</dbReference>
<evidence type="ECO:0000259" key="7">
    <source>
        <dbReference type="Pfam" id="PF00703"/>
    </source>
</evidence>
<feature type="domain" description="Glycosyl hydrolases family 2 sugar binding" evidence="9">
    <location>
        <begin position="94"/>
        <end position="221"/>
    </location>
</feature>
<dbReference type="Gene3D" id="2.60.120.260">
    <property type="entry name" value="Galactose-binding domain-like"/>
    <property type="match status" value="1"/>
</dbReference>
<reference evidence="10 11" key="1">
    <citation type="submission" date="2020-06" db="EMBL/GenBank/DDBJ databases">
        <authorList>
            <person name="Criscuolo A."/>
        </authorList>
    </citation>
    <scope>NUCLEOTIDE SEQUENCE [LARGE SCALE GENOMIC DNA]</scope>
    <source>
        <strain evidence="10">PXU-55</strain>
    </source>
</reference>
<comment type="similarity">
    <text evidence="1">Belongs to the glycosyl hydrolase 2 family.</text>
</comment>
<organism evidence="10 11">
    <name type="scientific">Flavobacterium panici</name>
    <dbReference type="NCBI Taxonomy" id="2654843"/>
    <lineage>
        <taxon>Bacteria</taxon>
        <taxon>Pseudomonadati</taxon>
        <taxon>Bacteroidota</taxon>
        <taxon>Flavobacteriia</taxon>
        <taxon>Flavobacteriales</taxon>
        <taxon>Flavobacteriaceae</taxon>
        <taxon>Flavobacterium</taxon>
    </lineage>
</organism>
<dbReference type="GO" id="GO:0019391">
    <property type="term" value="P:glucuronoside catabolic process"/>
    <property type="evidence" value="ECO:0007669"/>
    <property type="project" value="TreeGrafter"/>
</dbReference>
<dbReference type="Gene3D" id="2.60.40.10">
    <property type="entry name" value="Immunoglobulins"/>
    <property type="match status" value="1"/>
</dbReference>
<dbReference type="PANTHER" id="PTHR10066:SF67">
    <property type="entry name" value="BETA-GLUCURONIDASE"/>
    <property type="match status" value="1"/>
</dbReference>
<gene>
    <name evidence="10" type="ORF">FLAPXU55_00784</name>
</gene>
<keyword evidence="4" id="KW-0378">Hydrolase</keyword>
<dbReference type="InterPro" id="IPR013783">
    <property type="entry name" value="Ig-like_fold"/>
</dbReference>
<dbReference type="Gene3D" id="3.20.20.80">
    <property type="entry name" value="Glycosidases"/>
    <property type="match status" value="1"/>
</dbReference>
<keyword evidence="6" id="KW-0732">Signal</keyword>
<feature type="domain" description="Glycoside hydrolase family 2 catalytic" evidence="8">
    <location>
        <begin position="320"/>
        <end position="546"/>
    </location>
</feature>
<dbReference type="InterPro" id="IPR008979">
    <property type="entry name" value="Galactose-bd-like_sf"/>
</dbReference>
<protein>
    <recommendedName>
        <fullName evidence="3">Beta-glucuronidase</fullName>
        <ecNumber evidence="2">3.2.1.31</ecNumber>
    </recommendedName>
</protein>
<evidence type="ECO:0000256" key="1">
    <source>
        <dbReference type="ARBA" id="ARBA00007401"/>
    </source>
</evidence>
<dbReference type="SUPFAM" id="SSF49303">
    <property type="entry name" value="beta-Galactosidase/glucuronidase domain"/>
    <property type="match status" value="1"/>
</dbReference>
<dbReference type="PANTHER" id="PTHR10066">
    <property type="entry name" value="BETA-GLUCURONIDASE"/>
    <property type="match status" value="1"/>
</dbReference>
<feature type="signal peptide" evidence="6">
    <location>
        <begin position="1"/>
        <end position="30"/>
    </location>
</feature>
<sequence>MFRRNYTYYTNQRLQKMKKILTLLFLTTFAAGQSQGLISNVPNRNTTSLNGVWNYIVDPYQTGFYSFHLDQYDKQEKPAKSAFYSNYHAVNKQELVEYDFDKSPTINIPGDWNSQVTELKYYEGNVWFKKSFDYNLVANKRLFVYLGAINYKADVYLNGKKLGTHEGGFTPFNYEVTAIVQPKDNYLVIKVDNTRHKEDVPTVNTDWWNYGGITRDVTLIEEESAFIEDYMIQLKKNNANIISGFIKINNLNPTQNQASISIPELKINYKGKIGADGILNFEIPAKKISYWSPENPKLYDVTIDFNGKKLNDKIGFRTIETKEDKILLNGKQVFLRGISIHEENAKGGRANSQEDALRLLNWAKELGCNYVRLAHYPHNENIIREADKMGLMVWEEIPVYWTVEFTNKNTYQNAQDQLTAAITRDKNRASIVIWSMANETPISDARNTFITNLVTHTKSLDNTRLISAALLTRNGKIDDEIGKSLDIIAFNQYLGWYGGNLENAEKTFWTTPYNKPVFVSEFGGDAKAGFHGDKTERWTEEYQEYLYIQNLKMIEKIPHLSGLSPWILVDFRSPKRLLPGIQDGYNRKGLISNDGEKKKAFYIMQNWYDKKKKEEK</sequence>
<keyword evidence="5" id="KW-0326">Glycosidase</keyword>
<proteinExistence type="inferred from homology"/>
<evidence type="ECO:0000256" key="6">
    <source>
        <dbReference type="SAM" id="SignalP"/>
    </source>
</evidence>
<comment type="caution">
    <text evidence="10">The sequence shown here is derived from an EMBL/GenBank/DDBJ whole genome shotgun (WGS) entry which is preliminary data.</text>
</comment>
<name>A0A9N8IYX5_9FLAO</name>
<dbReference type="SUPFAM" id="SSF51445">
    <property type="entry name" value="(Trans)glycosidases"/>
    <property type="match status" value="1"/>
</dbReference>